<dbReference type="InterPro" id="IPR000109">
    <property type="entry name" value="POT_fam"/>
</dbReference>
<dbReference type="InterPro" id="IPR036259">
    <property type="entry name" value="MFS_trans_sf"/>
</dbReference>
<keyword evidence="6 9" id="KW-1133">Transmembrane helix</keyword>
<dbReference type="CDD" id="cd17346">
    <property type="entry name" value="MFS_DtpA_like"/>
    <property type="match status" value="1"/>
</dbReference>
<organism evidence="11 12">
    <name type="scientific">Neomicrococcus aestuarii</name>
    <dbReference type="NCBI Taxonomy" id="556325"/>
    <lineage>
        <taxon>Bacteria</taxon>
        <taxon>Bacillati</taxon>
        <taxon>Actinomycetota</taxon>
        <taxon>Actinomycetes</taxon>
        <taxon>Micrococcales</taxon>
        <taxon>Micrococcaceae</taxon>
        <taxon>Neomicrococcus</taxon>
    </lineage>
</organism>
<protein>
    <submittedName>
        <fullName evidence="11">POT family proton-dependent oligopeptide transporter</fullName>
    </submittedName>
</protein>
<feature type="transmembrane region" description="Helical" evidence="9">
    <location>
        <begin position="465"/>
        <end position="489"/>
    </location>
</feature>
<dbReference type="PROSITE" id="PS01023">
    <property type="entry name" value="PTR2_2"/>
    <property type="match status" value="1"/>
</dbReference>
<dbReference type="RefSeq" id="WP_183664807.1">
    <property type="nucleotide sequence ID" value="NZ_BAAARH010000013.1"/>
</dbReference>
<feature type="transmembrane region" description="Helical" evidence="9">
    <location>
        <begin position="438"/>
        <end position="459"/>
    </location>
</feature>
<evidence type="ECO:0000256" key="4">
    <source>
        <dbReference type="ARBA" id="ARBA00022475"/>
    </source>
</evidence>
<feature type="transmembrane region" description="Helical" evidence="9">
    <location>
        <begin position="341"/>
        <end position="361"/>
    </location>
</feature>
<evidence type="ECO:0000256" key="8">
    <source>
        <dbReference type="RuleBase" id="RU003755"/>
    </source>
</evidence>
<feature type="transmembrane region" description="Helical" evidence="9">
    <location>
        <begin position="238"/>
        <end position="257"/>
    </location>
</feature>
<proteinExistence type="inferred from homology"/>
<feature type="transmembrane region" description="Helical" evidence="9">
    <location>
        <begin position="75"/>
        <end position="97"/>
    </location>
</feature>
<dbReference type="Gene3D" id="1.20.1250.20">
    <property type="entry name" value="MFS general substrate transporter like domains"/>
    <property type="match status" value="1"/>
</dbReference>
<reference evidence="11 12" key="1">
    <citation type="submission" date="2020-08" db="EMBL/GenBank/DDBJ databases">
        <title>Sequencing the genomes of 1000 actinobacteria strains.</title>
        <authorList>
            <person name="Klenk H.-P."/>
        </authorList>
    </citation>
    <scope>NUCLEOTIDE SEQUENCE [LARGE SCALE GENOMIC DNA]</scope>
    <source>
        <strain evidence="11 12">DSM 105783</strain>
    </source>
</reference>
<feature type="transmembrane region" description="Helical" evidence="9">
    <location>
        <begin position="295"/>
        <end position="313"/>
    </location>
</feature>
<keyword evidence="5 8" id="KW-0812">Transmembrane</keyword>
<dbReference type="GO" id="GO:0006857">
    <property type="term" value="P:oligopeptide transport"/>
    <property type="evidence" value="ECO:0007669"/>
    <property type="project" value="InterPro"/>
</dbReference>
<dbReference type="InterPro" id="IPR050171">
    <property type="entry name" value="MFS_Transporters"/>
</dbReference>
<keyword evidence="3 8" id="KW-0813">Transport</keyword>
<feature type="transmembrane region" description="Helical" evidence="9">
    <location>
        <begin position="46"/>
        <end position="63"/>
    </location>
</feature>
<dbReference type="InterPro" id="IPR020846">
    <property type="entry name" value="MFS_dom"/>
</dbReference>
<dbReference type="InterPro" id="IPR005279">
    <property type="entry name" value="Dipep/tripep_permease"/>
</dbReference>
<evidence type="ECO:0000256" key="3">
    <source>
        <dbReference type="ARBA" id="ARBA00022448"/>
    </source>
</evidence>
<evidence type="ECO:0000256" key="6">
    <source>
        <dbReference type="ARBA" id="ARBA00022989"/>
    </source>
</evidence>
<dbReference type="Proteomes" id="UP000580797">
    <property type="component" value="Unassembled WGS sequence"/>
</dbReference>
<dbReference type="SUPFAM" id="SSF103473">
    <property type="entry name" value="MFS general substrate transporter"/>
    <property type="match status" value="1"/>
</dbReference>
<evidence type="ECO:0000256" key="9">
    <source>
        <dbReference type="SAM" id="Phobius"/>
    </source>
</evidence>
<dbReference type="NCBIfam" id="TIGR00924">
    <property type="entry name" value="yjdL_sub1_fam"/>
    <property type="match status" value="1"/>
</dbReference>
<feature type="transmembrane region" description="Helical" evidence="9">
    <location>
        <begin position="263"/>
        <end position="283"/>
    </location>
</feature>
<evidence type="ECO:0000313" key="11">
    <source>
        <dbReference type="EMBL" id="MBB5512738.1"/>
    </source>
</evidence>
<dbReference type="PROSITE" id="PS50850">
    <property type="entry name" value="MFS"/>
    <property type="match status" value="1"/>
</dbReference>
<dbReference type="Pfam" id="PF00854">
    <property type="entry name" value="PTR2"/>
    <property type="match status" value="1"/>
</dbReference>
<dbReference type="EMBL" id="JACHDR010000001">
    <property type="protein sequence ID" value="MBB5512738.1"/>
    <property type="molecule type" value="Genomic_DNA"/>
</dbReference>
<keyword evidence="4" id="KW-1003">Cell membrane</keyword>
<dbReference type="PANTHER" id="PTHR23517:SF15">
    <property type="entry name" value="PROTON-DEPENDENT OLIGOPEPTIDE FAMILY TRANSPORT PROTEIN"/>
    <property type="match status" value="1"/>
</dbReference>
<gene>
    <name evidence="11" type="ORF">HD598_001425</name>
</gene>
<feature type="transmembrane region" description="Helical" evidence="9">
    <location>
        <begin position="168"/>
        <end position="188"/>
    </location>
</feature>
<dbReference type="GO" id="GO:1904680">
    <property type="term" value="F:peptide transmembrane transporter activity"/>
    <property type="evidence" value="ECO:0007669"/>
    <property type="project" value="InterPro"/>
</dbReference>
<comment type="similarity">
    <text evidence="2 8">Belongs to the major facilitator superfamily. Proton-dependent oligopeptide transporter (POT/PTR) (TC 2.A.17) family.</text>
</comment>
<comment type="caution">
    <text evidence="11">The sequence shown here is derived from an EMBL/GenBank/DDBJ whole genome shotgun (WGS) entry which is preliminary data.</text>
</comment>
<feature type="transmembrane region" description="Helical" evidence="9">
    <location>
        <begin position="398"/>
        <end position="417"/>
    </location>
</feature>
<feature type="transmembrane region" description="Helical" evidence="9">
    <location>
        <begin position="194"/>
        <end position="213"/>
    </location>
</feature>
<dbReference type="GO" id="GO:0005886">
    <property type="term" value="C:plasma membrane"/>
    <property type="evidence" value="ECO:0007669"/>
    <property type="project" value="UniProtKB-SubCell"/>
</dbReference>
<accession>A0A7W8TTX4</accession>
<evidence type="ECO:0000256" key="2">
    <source>
        <dbReference type="ARBA" id="ARBA00005982"/>
    </source>
</evidence>
<evidence type="ECO:0000259" key="10">
    <source>
        <dbReference type="PROSITE" id="PS50850"/>
    </source>
</evidence>
<dbReference type="AlphaFoldDB" id="A0A7W8TTX4"/>
<comment type="subcellular location">
    <subcellularLocation>
        <location evidence="1">Cell membrane</location>
        <topology evidence="1">Multi-pass membrane protein</topology>
    </subcellularLocation>
    <subcellularLocation>
        <location evidence="8">Membrane</location>
        <topology evidence="8">Multi-pass membrane protein</topology>
    </subcellularLocation>
</comment>
<sequence>MSPSSNSIDARTDAPNAAENSASQRGFLGHPKPLATLFSVEMWERFSFYGMQAILAYYMYYSVAEGGLGMDQALAVSLVGAYGGGVYLSTILGAWLADRVFGGERVLFYAAIMIMFGHIALALLPGGVGLAIGLVLVAIGSGGLKANASAIVGSLYSREDPRRDAGFSIFYMGVNIGGLVGPLITGFLQTSMGFHWGFGAAAVGMALGIAVYASGRKNLPAIAGEVSNPLPAKEYKKVALIGIAALVVIVAVFAIRLVTLDNLATVISYVVVIAAIIYFTVILRSKKVNTVERKRVFAFIPLFIASVAFWALFQQQFTFIAVYSDERLDRNLFGWEMPASWVQSINPVFIIIFAGIFATMWTKMGQRQPSTPLKFALSLFIIGVAYLIFIPMESLEKTPLLVLAGILLLCTFAELFLSPIGLSISTKLAPEAFRTQMMALFYLSVSLGTTLSGVLAAYYQPGQEIAYFVALGAGCIILGVALLVATPAIKRLMGGVK</sequence>
<name>A0A7W8TTX4_9MICC</name>
<feature type="domain" description="Major facilitator superfamily (MFS) profile" evidence="10">
    <location>
        <begin position="36"/>
        <end position="490"/>
    </location>
</feature>
<keyword evidence="7 9" id="KW-0472">Membrane</keyword>
<dbReference type="PANTHER" id="PTHR23517">
    <property type="entry name" value="RESISTANCE PROTEIN MDTM, PUTATIVE-RELATED-RELATED"/>
    <property type="match status" value="1"/>
</dbReference>
<feature type="transmembrane region" description="Helical" evidence="9">
    <location>
        <begin position="106"/>
        <end position="124"/>
    </location>
</feature>
<evidence type="ECO:0000313" key="12">
    <source>
        <dbReference type="Proteomes" id="UP000580797"/>
    </source>
</evidence>
<evidence type="ECO:0000256" key="1">
    <source>
        <dbReference type="ARBA" id="ARBA00004651"/>
    </source>
</evidence>
<dbReference type="InterPro" id="IPR018456">
    <property type="entry name" value="PTR2_symporter_CS"/>
</dbReference>
<evidence type="ECO:0000256" key="5">
    <source>
        <dbReference type="ARBA" id="ARBA00022692"/>
    </source>
</evidence>
<feature type="transmembrane region" description="Helical" evidence="9">
    <location>
        <begin position="373"/>
        <end position="392"/>
    </location>
</feature>
<evidence type="ECO:0000256" key="7">
    <source>
        <dbReference type="ARBA" id="ARBA00023136"/>
    </source>
</evidence>